<dbReference type="AlphaFoldDB" id="A0AAX3JA48"/>
<reference evidence="3 4" key="1">
    <citation type="submission" date="2019-10" db="EMBL/GenBank/DDBJ databases">
        <authorList>
            <person name="Karimi E."/>
        </authorList>
    </citation>
    <scope>NUCLEOTIDE SEQUENCE [LARGE SCALE GENOMIC DNA]</scope>
    <source>
        <strain evidence="3">Pantoea sp. 111</strain>
    </source>
</reference>
<feature type="region of interest" description="Disordered" evidence="1">
    <location>
        <begin position="182"/>
        <end position="209"/>
    </location>
</feature>
<evidence type="ECO:0000259" key="2">
    <source>
        <dbReference type="SMART" id="SM00507"/>
    </source>
</evidence>
<name>A0AAX3JA48_9GAMM</name>
<dbReference type="SMART" id="SM00507">
    <property type="entry name" value="HNHc"/>
    <property type="match status" value="1"/>
</dbReference>
<dbReference type="RefSeq" id="WP_159222817.1">
    <property type="nucleotide sequence ID" value="NZ_LR733469.1"/>
</dbReference>
<organism evidence="3 4">
    <name type="scientific">Pantoea brenneri</name>
    <dbReference type="NCBI Taxonomy" id="472694"/>
    <lineage>
        <taxon>Bacteria</taxon>
        <taxon>Pseudomonadati</taxon>
        <taxon>Pseudomonadota</taxon>
        <taxon>Gammaproteobacteria</taxon>
        <taxon>Enterobacterales</taxon>
        <taxon>Erwiniaceae</taxon>
        <taxon>Pantoea</taxon>
    </lineage>
</organism>
<feature type="domain" description="HNH nuclease" evidence="2">
    <location>
        <begin position="36"/>
        <end position="94"/>
    </location>
</feature>
<evidence type="ECO:0000256" key="1">
    <source>
        <dbReference type="SAM" id="MobiDB-lite"/>
    </source>
</evidence>
<feature type="compositionally biased region" description="Acidic residues" evidence="1">
    <location>
        <begin position="182"/>
        <end position="203"/>
    </location>
</feature>
<dbReference type="Pfam" id="PF01844">
    <property type="entry name" value="HNH"/>
    <property type="match status" value="1"/>
</dbReference>
<dbReference type="Proteomes" id="UP000433737">
    <property type="component" value="Unassembled WGS sequence"/>
</dbReference>
<dbReference type="InterPro" id="IPR002711">
    <property type="entry name" value="HNH"/>
</dbReference>
<evidence type="ECO:0000313" key="4">
    <source>
        <dbReference type="Proteomes" id="UP000433737"/>
    </source>
</evidence>
<evidence type="ECO:0000313" key="3">
    <source>
        <dbReference type="EMBL" id="VXC35740.1"/>
    </source>
</evidence>
<dbReference type="GO" id="GO:0004519">
    <property type="term" value="F:endonuclease activity"/>
    <property type="evidence" value="ECO:0007669"/>
    <property type="project" value="InterPro"/>
</dbReference>
<dbReference type="CDD" id="cd00085">
    <property type="entry name" value="HNHc"/>
    <property type="match status" value="1"/>
</dbReference>
<sequence>MANFLFSRTDYLLIKDSITKGHKSWKDECLTVLKAKIKEYLKARQRFVCCYCLRSFHGEFNFVIDIEHILPKHKHTEHMFELENLAASCKRCNMKMKGRRIDFLKDSFIGSSDPFAKEHYLFIHPNRDVFEDHIDYEYHQKGRDIMVFYRPIKDSSKGKYNIDFFKLEQLSVNSFSKAQGLDVEDEDHYDGNPDDDDIDDEEEQLKSSLHADIDSEIEKLFNSKL</sequence>
<proteinExistence type="predicted"/>
<gene>
    <name evidence="3" type="ORF">PANT111_40030</name>
</gene>
<dbReference type="EMBL" id="CABWMH010000034">
    <property type="protein sequence ID" value="VXC35740.1"/>
    <property type="molecule type" value="Genomic_DNA"/>
</dbReference>
<dbReference type="GO" id="GO:0003676">
    <property type="term" value="F:nucleic acid binding"/>
    <property type="evidence" value="ECO:0007669"/>
    <property type="project" value="InterPro"/>
</dbReference>
<dbReference type="GO" id="GO:0008270">
    <property type="term" value="F:zinc ion binding"/>
    <property type="evidence" value="ECO:0007669"/>
    <property type="project" value="InterPro"/>
</dbReference>
<comment type="caution">
    <text evidence="3">The sequence shown here is derived from an EMBL/GenBank/DDBJ whole genome shotgun (WGS) entry which is preliminary data.</text>
</comment>
<protein>
    <recommendedName>
        <fullName evidence="2">HNH nuclease domain-containing protein</fullName>
    </recommendedName>
</protein>
<dbReference type="InterPro" id="IPR003615">
    <property type="entry name" value="HNH_nuc"/>
</dbReference>
<dbReference type="Gene3D" id="1.10.30.50">
    <property type="match status" value="1"/>
</dbReference>
<accession>A0AAX3JA48</accession>